<accession>A0A1Y1NCI1</accession>
<proteinExistence type="predicted"/>
<reference evidence="1" key="1">
    <citation type="journal article" date="2016" name="Sci. Rep.">
        <title>Molecular characterization of firefly nuptial gifts: a multi-omics approach sheds light on postcopulatory sexual selection.</title>
        <authorList>
            <person name="Al-Wathiqui N."/>
            <person name="Fallon T.R."/>
            <person name="South A."/>
            <person name="Weng J.K."/>
            <person name="Lewis S.M."/>
        </authorList>
    </citation>
    <scope>NUCLEOTIDE SEQUENCE</scope>
</reference>
<dbReference type="EMBL" id="GEZM01007330">
    <property type="protein sequence ID" value="JAV95238.1"/>
    <property type="molecule type" value="Transcribed_RNA"/>
</dbReference>
<dbReference type="AlphaFoldDB" id="A0A1Y1NCI1"/>
<protein>
    <submittedName>
        <fullName evidence="1">Uncharacterized protein</fullName>
    </submittedName>
</protein>
<evidence type="ECO:0000313" key="1">
    <source>
        <dbReference type="EMBL" id="JAV95238.1"/>
    </source>
</evidence>
<organism evidence="1">
    <name type="scientific">Photinus pyralis</name>
    <name type="common">Common eastern firefly</name>
    <name type="synonym">Lampyris pyralis</name>
    <dbReference type="NCBI Taxonomy" id="7054"/>
    <lineage>
        <taxon>Eukaryota</taxon>
        <taxon>Metazoa</taxon>
        <taxon>Ecdysozoa</taxon>
        <taxon>Arthropoda</taxon>
        <taxon>Hexapoda</taxon>
        <taxon>Insecta</taxon>
        <taxon>Pterygota</taxon>
        <taxon>Neoptera</taxon>
        <taxon>Endopterygota</taxon>
        <taxon>Coleoptera</taxon>
        <taxon>Polyphaga</taxon>
        <taxon>Elateriformia</taxon>
        <taxon>Elateroidea</taxon>
        <taxon>Lampyridae</taxon>
        <taxon>Lampyrinae</taxon>
        <taxon>Photinus</taxon>
    </lineage>
</organism>
<sequence>MLVTFRNLVQDTEQKNRYKNRVVGRGINSFPLWPNASKPGGSFTIPFLHFNKKPMLQTNIVGKDVGITKHKSNRTCFVVKKFTKIIFERPRRYIILYNFFMK</sequence>
<name>A0A1Y1NCI1_PHOPY</name>